<proteinExistence type="predicted"/>
<reference evidence="1" key="1">
    <citation type="journal article" date="2019" name="bioRxiv">
        <title>The Genome of the Zebra Mussel, Dreissena polymorpha: A Resource for Invasive Species Research.</title>
        <authorList>
            <person name="McCartney M.A."/>
            <person name="Auch B."/>
            <person name="Kono T."/>
            <person name="Mallez S."/>
            <person name="Zhang Y."/>
            <person name="Obille A."/>
            <person name="Becker A."/>
            <person name="Abrahante J.E."/>
            <person name="Garbe J."/>
            <person name="Badalamenti J.P."/>
            <person name="Herman A."/>
            <person name="Mangelson H."/>
            <person name="Liachko I."/>
            <person name="Sullivan S."/>
            <person name="Sone E.D."/>
            <person name="Koren S."/>
            <person name="Silverstein K.A.T."/>
            <person name="Beckman K.B."/>
            <person name="Gohl D.M."/>
        </authorList>
    </citation>
    <scope>NUCLEOTIDE SEQUENCE</scope>
    <source>
        <strain evidence="1">Duluth1</strain>
        <tissue evidence="1">Whole animal</tissue>
    </source>
</reference>
<dbReference type="EMBL" id="JAIWYP010000006">
    <property type="protein sequence ID" value="KAH3808192.1"/>
    <property type="molecule type" value="Genomic_DNA"/>
</dbReference>
<reference evidence="1" key="2">
    <citation type="submission" date="2020-11" db="EMBL/GenBank/DDBJ databases">
        <authorList>
            <person name="McCartney M.A."/>
            <person name="Auch B."/>
            <person name="Kono T."/>
            <person name="Mallez S."/>
            <person name="Becker A."/>
            <person name="Gohl D.M."/>
            <person name="Silverstein K.A.T."/>
            <person name="Koren S."/>
            <person name="Bechman K.B."/>
            <person name="Herman A."/>
            <person name="Abrahante J.E."/>
            <person name="Garbe J."/>
        </authorList>
    </citation>
    <scope>NUCLEOTIDE SEQUENCE</scope>
    <source>
        <strain evidence="1">Duluth1</strain>
        <tissue evidence="1">Whole animal</tissue>
    </source>
</reference>
<gene>
    <name evidence="1" type="ORF">DPMN_136544</name>
</gene>
<accession>A0A9D4JHX7</accession>
<evidence type="ECO:0000313" key="2">
    <source>
        <dbReference type="Proteomes" id="UP000828390"/>
    </source>
</evidence>
<protein>
    <submittedName>
        <fullName evidence="1">Uncharacterized protein</fullName>
    </submittedName>
</protein>
<dbReference type="Proteomes" id="UP000828390">
    <property type="component" value="Unassembled WGS sequence"/>
</dbReference>
<dbReference type="AlphaFoldDB" id="A0A9D4JHX7"/>
<sequence length="60" mass="6731">MVTELATNSTSDLHVIEELYAMHTVEELAKAIDSLSFTQKVTASHICHQIRKHHPTSVTE</sequence>
<evidence type="ECO:0000313" key="1">
    <source>
        <dbReference type="EMBL" id="KAH3808192.1"/>
    </source>
</evidence>
<keyword evidence="2" id="KW-1185">Reference proteome</keyword>
<name>A0A9D4JHX7_DREPO</name>
<organism evidence="1 2">
    <name type="scientific">Dreissena polymorpha</name>
    <name type="common">Zebra mussel</name>
    <name type="synonym">Mytilus polymorpha</name>
    <dbReference type="NCBI Taxonomy" id="45954"/>
    <lineage>
        <taxon>Eukaryota</taxon>
        <taxon>Metazoa</taxon>
        <taxon>Spiralia</taxon>
        <taxon>Lophotrochozoa</taxon>
        <taxon>Mollusca</taxon>
        <taxon>Bivalvia</taxon>
        <taxon>Autobranchia</taxon>
        <taxon>Heteroconchia</taxon>
        <taxon>Euheterodonta</taxon>
        <taxon>Imparidentia</taxon>
        <taxon>Neoheterodontei</taxon>
        <taxon>Myida</taxon>
        <taxon>Dreissenoidea</taxon>
        <taxon>Dreissenidae</taxon>
        <taxon>Dreissena</taxon>
    </lineage>
</organism>
<comment type="caution">
    <text evidence="1">The sequence shown here is derived from an EMBL/GenBank/DDBJ whole genome shotgun (WGS) entry which is preliminary data.</text>
</comment>